<reference evidence="1 2" key="1">
    <citation type="submission" date="2019-07" db="EMBL/GenBank/DDBJ databases">
        <authorList>
            <person name="Jastrzebski P J."/>
            <person name="Paukszto L."/>
            <person name="Jastrzebski P J."/>
        </authorList>
    </citation>
    <scope>NUCLEOTIDE SEQUENCE [LARGE SCALE GENOMIC DNA]</scope>
    <source>
        <strain evidence="1 2">WMS-il1</strain>
    </source>
</reference>
<sequence length="112" mass="12877">RLLDVNDEAPTFIVNPTHLTVEENQPPNILIGQVIVRDADTFAVNGYLECSEPPEDSEHQPIRFERRVEPIQTQLQQESTTAVPELHFDLYTRQSLDREEGAPIRLARLVCW</sequence>
<evidence type="ECO:0008006" key="3">
    <source>
        <dbReference type="Google" id="ProtNLM"/>
    </source>
</evidence>
<dbReference type="GO" id="GO:0005509">
    <property type="term" value="F:calcium ion binding"/>
    <property type="evidence" value="ECO:0007669"/>
    <property type="project" value="InterPro"/>
</dbReference>
<protein>
    <recommendedName>
        <fullName evidence="3">Cadherin domain-containing protein</fullName>
    </recommendedName>
</protein>
<dbReference type="Gene3D" id="2.60.40.60">
    <property type="entry name" value="Cadherins"/>
    <property type="match status" value="1"/>
</dbReference>
<accession>A0A564YEG5</accession>
<dbReference type="AlphaFoldDB" id="A0A564YEG5"/>
<proteinExistence type="predicted"/>
<dbReference type="InterPro" id="IPR015919">
    <property type="entry name" value="Cadherin-like_sf"/>
</dbReference>
<evidence type="ECO:0000313" key="2">
    <source>
        <dbReference type="Proteomes" id="UP000321570"/>
    </source>
</evidence>
<dbReference type="GO" id="GO:0016020">
    <property type="term" value="C:membrane"/>
    <property type="evidence" value="ECO:0007669"/>
    <property type="project" value="InterPro"/>
</dbReference>
<dbReference type="EMBL" id="CABIJS010000188">
    <property type="protein sequence ID" value="VUZ45677.1"/>
    <property type="molecule type" value="Genomic_DNA"/>
</dbReference>
<feature type="non-terminal residue" evidence="1">
    <location>
        <position position="112"/>
    </location>
</feature>
<name>A0A564YEG5_HYMDI</name>
<keyword evidence="2" id="KW-1185">Reference proteome</keyword>
<evidence type="ECO:0000313" key="1">
    <source>
        <dbReference type="EMBL" id="VUZ45677.1"/>
    </source>
</evidence>
<dbReference type="Proteomes" id="UP000321570">
    <property type="component" value="Unassembled WGS sequence"/>
</dbReference>
<dbReference type="SUPFAM" id="SSF49313">
    <property type="entry name" value="Cadherin-like"/>
    <property type="match status" value="1"/>
</dbReference>
<feature type="non-terminal residue" evidence="1">
    <location>
        <position position="1"/>
    </location>
</feature>
<organism evidence="1 2">
    <name type="scientific">Hymenolepis diminuta</name>
    <name type="common">Rat tapeworm</name>
    <dbReference type="NCBI Taxonomy" id="6216"/>
    <lineage>
        <taxon>Eukaryota</taxon>
        <taxon>Metazoa</taxon>
        <taxon>Spiralia</taxon>
        <taxon>Lophotrochozoa</taxon>
        <taxon>Platyhelminthes</taxon>
        <taxon>Cestoda</taxon>
        <taxon>Eucestoda</taxon>
        <taxon>Cyclophyllidea</taxon>
        <taxon>Hymenolepididae</taxon>
        <taxon>Hymenolepis</taxon>
    </lineage>
</organism>
<gene>
    <name evidence="1" type="ORF">WMSIL1_LOCUS5662</name>
</gene>